<dbReference type="Gene3D" id="3.90.226.10">
    <property type="entry name" value="2-enoyl-CoA Hydratase, Chain A, domain 1"/>
    <property type="match status" value="1"/>
</dbReference>
<comment type="similarity">
    <text evidence="3 18">Belongs to the enoyl-CoA hydratase/isomerase family.</text>
</comment>
<evidence type="ECO:0000256" key="18">
    <source>
        <dbReference type="RuleBase" id="RU003707"/>
    </source>
</evidence>
<dbReference type="Gene3D" id="6.10.250.170">
    <property type="match status" value="1"/>
</dbReference>
<feature type="transmembrane region" description="Helical" evidence="19">
    <location>
        <begin position="108"/>
        <end position="131"/>
    </location>
</feature>
<comment type="catalytic activity">
    <reaction evidence="14">
        <text>(3Z)-octenoyl-CoA = (2E)-octenoyl-CoA</text>
        <dbReference type="Rhea" id="RHEA:46044"/>
        <dbReference type="ChEBI" id="CHEBI:62242"/>
        <dbReference type="ChEBI" id="CHEBI:85640"/>
    </reaction>
    <physiologicalReaction direction="left-to-right" evidence="14">
        <dbReference type="Rhea" id="RHEA:46045"/>
    </physiologicalReaction>
</comment>
<evidence type="ECO:0000256" key="6">
    <source>
        <dbReference type="ARBA" id="ARBA00022946"/>
    </source>
</evidence>
<keyword evidence="5" id="KW-0276">Fatty acid metabolism</keyword>
<evidence type="ECO:0000256" key="13">
    <source>
        <dbReference type="ARBA" id="ARBA00052376"/>
    </source>
</evidence>
<evidence type="ECO:0000256" key="4">
    <source>
        <dbReference type="ARBA" id="ARBA00011233"/>
    </source>
</evidence>
<evidence type="ECO:0000256" key="5">
    <source>
        <dbReference type="ARBA" id="ARBA00022832"/>
    </source>
</evidence>
<dbReference type="CDD" id="cd06558">
    <property type="entry name" value="crotonase-like"/>
    <property type="match status" value="1"/>
</dbReference>
<dbReference type="OrthoDB" id="1696280at2759"/>
<dbReference type="Proteomes" id="UP000887568">
    <property type="component" value="Unplaced"/>
</dbReference>
<evidence type="ECO:0000256" key="8">
    <source>
        <dbReference type="ARBA" id="ARBA00023098"/>
    </source>
</evidence>
<comment type="catalytic activity">
    <reaction evidence="13">
        <text>(3Z)-dodecenoyl-CoA = (2E)-dodecenoyl-CoA</text>
        <dbReference type="Rhea" id="RHEA:23716"/>
        <dbReference type="ChEBI" id="CHEBI:57330"/>
        <dbReference type="ChEBI" id="CHEBI:58543"/>
        <dbReference type="EC" id="5.3.3.8"/>
    </reaction>
    <physiologicalReaction direction="left-to-right" evidence="13">
        <dbReference type="Rhea" id="RHEA:23717"/>
    </physiologicalReaction>
</comment>
<comment type="subcellular location">
    <subcellularLocation>
        <location evidence="1">Mitochondrion matrix</location>
    </subcellularLocation>
</comment>
<evidence type="ECO:0000256" key="7">
    <source>
        <dbReference type="ARBA" id="ARBA00022990"/>
    </source>
</evidence>
<evidence type="ECO:0000256" key="9">
    <source>
        <dbReference type="ARBA" id="ARBA00023128"/>
    </source>
</evidence>
<accession>A0A914AM38</accession>
<keyword evidence="19" id="KW-1133">Transmembrane helix</keyword>
<dbReference type="GO" id="GO:0004165">
    <property type="term" value="F:delta(3)-delta(2)-enoyl-CoA isomerase activity"/>
    <property type="evidence" value="ECO:0007669"/>
    <property type="project" value="UniProtKB-EC"/>
</dbReference>
<evidence type="ECO:0000313" key="21">
    <source>
        <dbReference type="Proteomes" id="UP000887568"/>
    </source>
</evidence>
<reference evidence="20" key="1">
    <citation type="submission" date="2022-11" db="UniProtKB">
        <authorList>
            <consortium name="EnsemblMetazoa"/>
        </authorList>
    </citation>
    <scope>IDENTIFICATION</scope>
</reference>
<keyword evidence="6" id="KW-0809">Transit peptide</keyword>
<dbReference type="AlphaFoldDB" id="A0A914AM38"/>
<evidence type="ECO:0000256" key="3">
    <source>
        <dbReference type="ARBA" id="ARBA00005254"/>
    </source>
</evidence>
<evidence type="ECO:0000256" key="19">
    <source>
        <dbReference type="SAM" id="Phobius"/>
    </source>
</evidence>
<comment type="subunit">
    <text evidence="4">Homotrimer.</text>
</comment>
<dbReference type="RefSeq" id="XP_038064586.1">
    <property type="nucleotide sequence ID" value="XM_038208658.1"/>
</dbReference>
<evidence type="ECO:0000256" key="15">
    <source>
        <dbReference type="ARBA" id="ARBA00056147"/>
    </source>
</evidence>
<keyword evidence="19" id="KW-0812">Transmembrane</keyword>
<proteinExistence type="inferred from homology"/>
<sequence>MDNTSGPSGIANGSQKFVTVEKDKVMKDVAVVSLNRGPSNLLNRKLLRELIGIMDDIEANKSYRGVILTSSVAHVFCSGLDVMEMYRKSFDQFRDFWKSLQDLWVRIYLSRLVIIAAINGTAVAGGCLLAISCDYRIMAKGPYSIGLPENVIGLVNSIWVYETLARLVGPRQAELSLQLGLEYQVKEASEIRLVDEVVHPKKLMEACREEMTKWLRIPDFSRVRTKQSLREPVVMMLQANPEGDTQSMYSHVSQDVVQETLTNVLKKFKLLEASAKK</sequence>
<evidence type="ECO:0000256" key="14">
    <source>
        <dbReference type="ARBA" id="ARBA00052542"/>
    </source>
</evidence>
<keyword evidence="10" id="KW-0413">Isomerase</keyword>
<dbReference type="GO" id="GO:0005759">
    <property type="term" value="C:mitochondrial matrix"/>
    <property type="evidence" value="ECO:0007669"/>
    <property type="project" value="UniProtKB-SubCell"/>
</dbReference>
<dbReference type="FunFam" id="3.90.226.10:FF:000034">
    <property type="entry name" value="Enoyl-CoA delta isomerase 1"/>
    <property type="match status" value="1"/>
</dbReference>
<dbReference type="SUPFAM" id="SSF52096">
    <property type="entry name" value="ClpP/crotonase"/>
    <property type="match status" value="1"/>
</dbReference>
<dbReference type="PANTHER" id="PTHR11941">
    <property type="entry name" value="ENOYL-COA HYDRATASE-RELATED"/>
    <property type="match status" value="1"/>
</dbReference>
<dbReference type="InterPro" id="IPR029045">
    <property type="entry name" value="ClpP/crotonase-like_dom_sf"/>
</dbReference>
<evidence type="ECO:0000256" key="1">
    <source>
        <dbReference type="ARBA" id="ARBA00004305"/>
    </source>
</evidence>
<dbReference type="EnsemblMetazoa" id="XM_038208658.1">
    <property type="protein sequence ID" value="XP_038064586.1"/>
    <property type="gene ID" value="LOC119734990"/>
</dbReference>
<organism evidence="20 21">
    <name type="scientific">Patiria miniata</name>
    <name type="common">Bat star</name>
    <name type="synonym">Asterina miniata</name>
    <dbReference type="NCBI Taxonomy" id="46514"/>
    <lineage>
        <taxon>Eukaryota</taxon>
        <taxon>Metazoa</taxon>
        <taxon>Echinodermata</taxon>
        <taxon>Eleutherozoa</taxon>
        <taxon>Asterozoa</taxon>
        <taxon>Asteroidea</taxon>
        <taxon>Valvatacea</taxon>
        <taxon>Valvatida</taxon>
        <taxon>Asterinidae</taxon>
        <taxon>Patiria</taxon>
    </lineage>
</organism>
<evidence type="ECO:0000256" key="17">
    <source>
        <dbReference type="ARBA" id="ARBA00083575"/>
    </source>
</evidence>
<evidence type="ECO:0000256" key="16">
    <source>
        <dbReference type="ARBA" id="ARBA00068317"/>
    </source>
</evidence>
<keyword evidence="8" id="KW-0443">Lipid metabolism</keyword>
<evidence type="ECO:0000313" key="20">
    <source>
        <dbReference type="EnsemblMetazoa" id="XP_038064586.1"/>
    </source>
</evidence>
<evidence type="ECO:0000256" key="11">
    <source>
        <dbReference type="ARBA" id="ARBA00050938"/>
    </source>
</evidence>
<dbReference type="PANTHER" id="PTHR11941:SF45">
    <property type="entry name" value="ENOYL-COA DELTA ISOMERASE 1, MITOCHONDRIAL"/>
    <property type="match status" value="1"/>
</dbReference>
<dbReference type="InterPro" id="IPR018376">
    <property type="entry name" value="Enoyl-CoA_hyd/isom_CS"/>
</dbReference>
<dbReference type="GeneID" id="119734990"/>
<comment type="catalytic activity">
    <reaction evidence="11">
        <text>(3Z)-decenoyl-CoA = (2E)-decenoyl-CoA</text>
        <dbReference type="Rhea" id="RHEA:77195"/>
        <dbReference type="ChEBI" id="CHEBI:61406"/>
        <dbReference type="ChEBI" id="CHEBI:195601"/>
    </reaction>
    <physiologicalReaction direction="left-to-right" evidence="11">
        <dbReference type="Rhea" id="RHEA:77196"/>
    </physiologicalReaction>
</comment>
<evidence type="ECO:0000256" key="10">
    <source>
        <dbReference type="ARBA" id="ARBA00023235"/>
    </source>
</evidence>
<keyword evidence="7" id="KW-0007">Acetylation</keyword>
<keyword evidence="9" id="KW-0496">Mitochondrion</keyword>
<protein>
    <recommendedName>
        <fullName evidence="16">Enoyl-CoA delta isomerase 1, mitochondrial</fullName>
    </recommendedName>
    <alternativeName>
        <fullName evidence="17">3,2-trans-enoyl-CoA isomerase</fullName>
    </alternativeName>
</protein>
<dbReference type="OMA" id="IMAKGPY"/>
<comment type="pathway">
    <text evidence="2">Lipid metabolism; fatty acid beta-oxidation.</text>
</comment>
<dbReference type="PROSITE" id="PS00166">
    <property type="entry name" value="ENOYL_COA_HYDRATASE"/>
    <property type="match status" value="1"/>
</dbReference>
<comment type="catalytic activity">
    <reaction evidence="12">
        <text>(2E)-tetradecenoyl-CoA = (3Z)-tetradecenoyl-CoA</text>
        <dbReference type="Rhea" id="RHEA:29847"/>
        <dbReference type="ChEBI" id="CHEBI:61405"/>
        <dbReference type="ChEBI" id="CHEBI:61968"/>
    </reaction>
    <physiologicalReaction direction="right-to-left" evidence="12">
        <dbReference type="Rhea" id="RHEA:29849"/>
    </physiologicalReaction>
</comment>
<keyword evidence="19" id="KW-0472">Membrane</keyword>
<dbReference type="InterPro" id="IPR001753">
    <property type="entry name" value="Enoyl-CoA_hydra/iso"/>
</dbReference>
<evidence type="ECO:0000256" key="2">
    <source>
        <dbReference type="ARBA" id="ARBA00005005"/>
    </source>
</evidence>
<dbReference type="Pfam" id="PF00378">
    <property type="entry name" value="ECH_1"/>
    <property type="match status" value="1"/>
</dbReference>
<keyword evidence="21" id="KW-1185">Reference proteome</keyword>
<dbReference type="GO" id="GO:0006635">
    <property type="term" value="P:fatty acid beta-oxidation"/>
    <property type="evidence" value="ECO:0007669"/>
    <property type="project" value="TreeGrafter"/>
</dbReference>
<comment type="function">
    <text evidence="15">Key enzyme of fatty acid beta-oxidation. Able to isomerize both 3-cis (3Z) and 3-trans (3E) double bonds into the 2-trans (2E) form in a range of enoyl-CoA species, with a preference for (3Z)-enoyl-CoAs over (3E)-enoyl-CoAs. The catalytic efficiency of this enzyme is not affected by the fatty acyl chain length.</text>
</comment>
<evidence type="ECO:0000256" key="12">
    <source>
        <dbReference type="ARBA" id="ARBA00051293"/>
    </source>
</evidence>
<name>A0A914AM38_PATMI</name>